<proteinExistence type="predicted"/>
<keyword evidence="3" id="KW-0812">Transmembrane</keyword>
<evidence type="ECO:0000256" key="4">
    <source>
        <dbReference type="ARBA" id="ARBA00023136"/>
    </source>
</evidence>
<evidence type="ECO:0000256" key="6">
    <source>
        <dbReference type="SAM" id="Coils"/>
    </source>
</evidence>
<dbReference type="Proteomes" id="UP000182360">
    <property type="component" value="Unassembled WGS sequence"/>
</dbReference>
<dbReference type="InterPro" id="IPR051906">
    <property type="entry name" value="TolC-like"/>
</dbReference>
<keyword evidence="5" id="KW-0998">Cell outer membrane</keyword>
<dbReference type="PANTHER" id="PTHR30026:SF20">
    <property type="entry name" value="OUTER MEMBRANE PROTEIN TOLC"/>
    <property type="match status" value="1"/>
</dbReference>
<evidence type="ECO:0000256" key="2">
    <source>
        <dbReference type="ARBA" id="ARBA00022452"/>
    </source>
</evidence>
<evidence type="ECO:0000256" key="5">
    <source>
        <dbReference type="ARBA" id="ARBA00023237"/>
    </source>
</evidence>
<dbReference type="GO" id="GO:0015288">
    <property type="term" value="F:porin activity"/>
    <property type="evidence" value="ECO:0007669"/>
    <property type="project" value="TreeGrafter"/>
</dbReference>
<dbReference type="EMBL" id="FOFU01000002">
    <property type="protein sequence ID" value="SEQ11344.1"/>
    <property type="molecule type" value="Genomic_DNA"/>
</dbReference>
<reference evidence="7 8" key="1">
    <citation type="submission" date="2016-10" db="EMBL/GenBank/DDBJ databases">
        <authorList>
            <person name="de Groot N.N."/>
        </authorList>
    </citation>
    <scope>NUCLEOTIDE SEQUENCE [LARGE SCALE GENOMIC DNA]</scope>
    <source>
        <strain evidence="7 8">B25</strain>
    </source>
</reference>
<keyword evidence="2" id="KW-1134">Transmembrane beta strand</keyword>
<feature type="coiled-coil region" evidence="6">
    <location>
        <begin position="220"/>
        <end position="247"/>
    </location>
</feature>
<comment type="subcellular location">
    <subcellularLocation>
        <location evidence="1">Cell outer membrane</location>
    </subcellularLocation>
</comment>
<protein>
    <submittedName>
        <fullName evidence="7">Outer membrane protein TolC</fullName>
    </submittedName>
</protein>
<dbReference type="RefSeq" id="WP_074641782.1">
    <property type="nucleotide sequence ID" value="NZ_FOFU01000002.1"/>
</dbReference>
<dbReference type="STRING" id="163.SAMN04487775_101247"/>
<evidence type="ECO:0000313" key="7">
    <source>
        <dbReference type="EMBL" id="SEQ11344.1"/>
    </source>
</evidence>
<organism evidence="7 8">
    <name type="scientific">Treponema bryantii</name>
    <dbReference type="NCBI Taxonomy" id="163"/>
    <lineage>
        <taxon>Bacteria</taxon>
        <taxon>Pseudomonadati</taxon>
        <taxon>Spirochaetota</taxon>
        <taxon>Spirochaetia</taxon>
        <taxon>Spirochaetales</taxon>
        <taxon>Treponemataceae</taxon>
        <taxon>Treponema</taxon>
    </lineage>
</organism>
<evidence type="ECO:0000313" key="8">
    <source>
        <dbReference type="Proteomes" id="UP000182360"/>
    </source>
</evidence>
<keyword evidence="8" id="KW-1185">Reference proteome</keyword>
<dbReference type="GO" id="GO:1990281">
    <property type="term" value="C:efflux pump complex"/>
    <property type="evidence" value="ECO:0007669"/>
    <property type="project" value="TreeGrafter"/>
</dbReference>
<dbReference type="SUPFAM" id="SSF56954">
    <property type="entry name" value="Outer membrane efflux proteins (OEP)"/>
    <property type="match status" value="1"/>
</dbReference>
<dbReference type="GO" id="GO:0009279">
    <property type="term" value="C:cell outer membrane"/>
    <property type="evidence" value="ECO:0007669"/>
    <property type="project" value="UniProtKB-SubCell"/>
</dbReference>
<dbReference type="AlphaFoldDB" id="A0A1H9DCZ9"/>
<evidence type="ECO:0000256" key="1">
    <source>
        <dbReference type="ARBA" id="ARBA00004442"/>
    </source>
</evidence>
<dbReference type="GO" id="GO:0015562">
    <property type="term" value="F:efflux transmembrane transporter activity"/>
    <property type="evidence" value="ECO:0007669"/>
    <property type="project" value="InterPro"/>
</dbReference>
<keyword evidence="6" id="KW-0175">Coiled coil</keyword>
<accession>A0A1H9DCZ9</accession>
<sequence>MKINRLFFTFVIFSILNAGIQAQELSETPETTTPAYTLEVLLTETEMNHPELRKLQEEYRRSILDLKDAWWSLGPTVDLQASGTYMVNPPVGAMYINADDIINSISWNGQRPRNSGQRIKVFDGMENTLYNFELTLTQPIFTWGKITNAIKLYDQVSKIKQTQISQQTEQLKTELETRLISLYYLSKILEIIDEEDLYTARMVEVSENAEKAGMLIHQDVVDAKIQAKELEIAKQDLLEQMNDQLLELSRITGIQALTLNDINYDFVPELVSSFDSLIQTNPTELEAEVLSGNQSSIKMLTQLENVSKTAEKISRGYENWKPDIALQMSSGYSGSRFPLLEPNWLRKDDYSVNISIGIKATIWDGGKKVRDVSRKVSDVETAKINKLDARSTISKTFNSQWNAAQVCKMKIEYQELKIESASAKIDQKQKMYESGYGSETDVLSAKIERCNAQIEKEKQALAKAVACLTIEYLRK</sequence>
<gene>
    <name evidence="7" type="ORF">SAMN04487977_102531</name>
</gene>
<dbReference type="PANTHER" id="PTHR30026">
    <property type="entry name" value="OUTER MEMBRANE PROTEIN TOLC"/>
    <property type="match status" value="1"/>
</dbReference>
<keyword evidence="4" id="KW-0472">Membrane</keyword>
<dbReference type="OrthoDB" id="370605at2"/>
<dbReference type="Gene3D" id="1.20.1600.10">
    <property type="entry name" value="Outer membrane efflux proteins (OEP)"/>
    <property type="match status" value="1"/>
</dbReference>
<evidence type="ECO:0000256" key="3">
    <source>
        <dbReference type="ARBA" id="ARBA00022692"/>
    </source>
</evidence>
<name>A0A1H9DCZ9_9SPIR</name>